<sequence length="70" mass="7977">MLTTAPHPLMQRQLNIGLFIRITPAATLWLSLEHWNRNVNSGSKMANNNSLETAPQEHRKAERLVMARVT</sequence>
<dbReference type="AlphaFoldDB" id="A0A6B0TXS4"/>
<evidence type="ECO:0000313" key="1">
    <source>
        <dbReference type="EMBL" id="MXU82731.1"/>
    </source>
</evidence>
<dbReference type="EMBL" id="GIFC01000648">
    <property type="protein sequence ID" value="MXU82731.1"/>
    <property type="molecule type" value="Transcribed_RNA"/>
</dbReference>
<reference evidence="1" key="1">
    <citation type="submission" date="2019-12" db="EMBL/GenBank/DDBJ databases">
        <title>An insight into the sialome of adult female Ixodes ricinus ticks feeding for 6 days.</title>
        <authorList>
            <person name="Perner J."/>
            <person name="Ribeiro J.M.C."/>
        </authorList>
    </citation>
    <scope>NUCLEOTIDE SEQUENCE</scope>
    <source>
        <strain evidence="1">Semi-engorged</strain>
        <tissue evidence="1">Salivary glands</tissue>
    </source>
</reference>
<proteinExistence type="predicted"/>
<name>A0A6B0TXS4_IXORI</name>
<organism evidence="1">
    <name type="scientific">Ixodes ricinus</name>
    <name type="common">Common tick</name>
    <name type="synonym">Acarus ricinus</name>
    <dbReference type="NCBI Taxonomy" id="34613"/>
    <lineage>
        <taxon>Eukaryota</taxon>
        <taxon>Metazoa</taxon>
        <taxon>Ecdysozoa</taxon>
        <taxon>Arthropoda</taxon>
        <taxon>Chelicerata</taxon>
        <taxon>Arachnida</taxon>
        <taxon>Acari</taxon>
        <taxon>Parasitiformes</taxon>
        <taxon>Ixodida</taxon>
        <taxon>Ixodoidea</taxon>
        <taxon>Ixodidae</taxon>
        <taxon>Ixodinae</taxon>
        <taxon>Ixodes</taxon>
    </lineage>
</organism>
<protein>
    <submittedName>
        <fullName evidence="1">Putative secreted protein</fullName>
    </submittedName>
</protein>
<accession>A0A6B0TXS4</accession>